<comment type="caution">
    <text evidence="4">The sequence shown here is derived from an EMBL/GenBank/DDBJ whole genome shotgun (WGS) entry which is preliminary data.</text>
</comment>
<dbReference type="InterPro" id="IPR003959">
    <property type="entry name" value="ATPase_AAA_core"/>
</dbReference>
<dbReference type="Gene3D" id="3.40.50.300">
    <property type="entry name" value="P-loop containing nucleotide triphosphate hydrolases"/>
    <property type="match status" value="1"/>
</dbReference>
<evidence type="ECO:0000256" key="2">
    <source>
        <dbReference type="ARBA" id="ARBA00022840"/>
    </source>
</evidence>
<gene>
    <name evidence="4" type="ORF">GCM10011339_35970</name>
</gene>
<keyword evidence="1" id="KW-0547">Nucleotide-binding</keyword>
<dbReference type="SUPFAM" id="SSF52540">
    <property type="entry name" value="P-loop containing nucleoside triphosphate hydrolases"/>
    <property type="match status" value="1"/>
</dbReference>
<dbReference type="InterPro" id="IPR027417">
    <property type="entry name" value="P-loop_NTPase"/>
</dbReference>
<dbReference type="EMBL" id="BMIU01000021">
    <property type="protein sequence ID" value="GGF44279.1"/>
    <property type="molecule type" value="Genomic_DNA"/>
</dbReference>
<dbReference type="InterPro" id="IPR017871">
    <property type="entry name" value="ABC_transporter-like_CS"/>
</dbReference>
<evidence type="ECO:0000256" key="1">
    <source>
        <dbReference type="ARBA" id="ARBA00022741"/>
    </source>
</evidence>
<protein>
    <recommendedName>
        <fullName evidence="3">ATPase AAA-type core domain-containing protein</fullName>
    </recommendedName>
</protein>
<dbReference type="PROSITE" id="PS00211">
    <property type="entry name" value="ABC_TRANSPORTER_1"/>
    <property type="match status" value="1"/>
</dbReference>
<accession>A0ABQ1VAC1</accession>
<sequence>MKIKEIKINRFKRFTDLTVTEIPSTAKLVVLVGPNGSGKTSLFEAFYHFYRFKGFNSRGQQDYLEKKDGQPSDNRWYQNKVDITLHGNPAVNQDSLKGKFYFRTAYRNEPDFTVSNLNKQDDPSKSVKLENLMQNDITVSENYQRLVAQTLAGVYNEGNNGKTVEQLRIELIGKIQTSLSNIFEDLNMTSIGDPLSNGSFFFEKGISIDFHYKNLSAGEKSVFDLILDIIIKATYYPEAIVCIDEPEAHMHTRLQSKVLKELYRLTPENSQLWISTHSIGMLKEAEEIEKVNPNTVVFLDFDNRDFDLTETMKPAKIDRAIWDRFFDLAFADFSQLIAPTRIVFCEGTSQGRKYKDFDAQIYGKIFESKYHDTKFVSIGSSTELENIENQSIKIVSNILKSSTIVKFVDRDDKSAQEVEENAGKGIKTSTRRHIESYLFDDELISKLCITVGKPELEKNCLDAKNHAIQESINRGNPANDIKSASGNIFTELKRILGLTQCGNNKCAFIRDTMAPLVTEETAVYRELENEIFT</sequence>
<dbReference type="Pfam" id="PF13304">
    <property type="entry name" value="AAA_21"/>
    <property type="match status" value="1"/>
</dbReference>
<keyword evidence="2" id="KW-0067">ATP-binding</keyword>
<evidence type="ECO:0000313" key="5">
    <source>
        <dbReference type="Proteomes" id="UP000647339"/>
    </source>
</evidence>
<evidence type="ECO:0000313" key="4">
    <source>
        <dbReference type="EMBL" id="GGF44279.1"/>
    </source>
</evidence>
<organism evidence="4 5">
    <name type="scientific">Echinicola rosea</name>
    <dbReference type="NCBI Taxonomy" id="1807691"/>
    <lineage>
        <taxon>Bacteria</taxon>
        <taxon>Pseudomonadati</taxon>
        <taxon>Bacteroidota</taxon>
        <taxon>Cytophagia</taxon>
        <taxon>Cytophagales</taxon>
        <taxon>Cyclobacteriaceae</taxon>
        <taxon>Echinicola</taxon>
    </lineage>
</organism>
<dbReference type="Proteomes" id="UP000647339">
    <property type="component" value="Unassembled WGS sequence"/>
</dbReference>
<dbReference type="InterPro" id="IPR051396">
    <property type="entry name" value="Bact_Antivir_Def_Nuclease"/>
</dbReference>
<feature type="domain" description="ATPase AAA-type core" evidence="3">
    <location>
        <begin position="28"/>
        <end position="280"/>
    </location>
</feature>
<evidence type="ECO:0000259" key="3">
    <source>
        <dbReference type="Pfam" id="PF13304"/>
    </source>
</evidence>
<proteinExistence type="predicted"/>
<dbReference type="RefSeq" id="WP_137404388.1">
    <property type="nucleotide sequence ID" value="NZ_BMIU01000021.1"/>
</dbReference>
<reference evidence="5" key="1">
    <citation type="journal article" date="2019" name="Int. J. Syst. Evol. Microbiol.">
        <title>The Global Catalogue of Microorganisms (GCM) 10K type strain sequencing project: providing services to taxonomists for standard genome sequencing and annotation.</title>
        <authorList>
            <consortium name="The Broad Institute Genomics Platform"/>
            <consortium name="The Broad Institute Genome Sequencing Center for Infectious Disease"/>
            <person name="Wu L."/>
            <person name="Ma J."/>
        </authorList>
    </citation>
    <scope>NUCLEOTIDE SEQUENCE [LARGE SCALE GENOMIC DNA]</scope>
    <source>
        <strain evidence="5">CGMCC 1.15407</strain>
    </source>
</reference>
<dbReference type="PANTHER" id="PTHR43581:SF4">
    <property type="entry name" value="ATP_GTP PHOSPHATASE"/>
    <property type="match status" value="1"/>
</dbReference>
<keyword evidence="5" id="KW-1185">Reference proteome</keyword>
<dbReference type="PANTHER" id="PTHR43581">
    <property type="entry name" value="ATP/GTP PHOSPHATASE"/>
    <property type="match status" value="1"/>
</dbReference>
<name>A0ABQ1VAC1_9BACT</name>